<dbReference type="Proteomes" id="UP000821865">
    <property type="component" value="Chromosome 1"/>
</dbReference>
<gene>
    <name evidence="1" type="ORF">HPB49_006485</name>
</gene>
<reference evidence="1" key="1">
    <citation type="submission" date="2020-05" db="EMBL/GenBank/DDBJ databases">
        <title>Large-scale comparative analyses of tick genomes elucidate their genetic diversity and vector capacities.</title>
        <authorList>
            <person name="Jia N."/>
            <person name="Wang J."/>
            <person name="Shi W."/>
            <person name="Du L."/>
            <person name="Sun Y."/>
            <person name="Zhan W."/>
            <person name="Jiang J."/>
            <person name="Wang Q."/>
            <person name="Zhang B."/>
            <person name="Ji P."/>
            <person name="Sakyi L.B."/>
            <person name="Cui X."/>
            <person name="Yuan T."/>
            <person name="Jiang B."/>
            <person name="Yang W."/>
            <person name="Lam T.T.-Y."/>
            <person name="Chang Q."/>
            <person name="Ding S."/>
            <person name="Wang X."/>
            <person name="Zhu J."/>
            <person name="Ruan X."/>
            <person name="Zhao L."/>
            <person name="Wei J."/>
            <person name="Que T."/>
            <person name="Du C."/>
            <person name="Cheng J."/>
            <person name="Dai P."/>
            <person name="Han X."/>
            <person name="Huang E."/>
            <person name="Gao Y."/>
            <person name="Liu J."/>
            <person name="Shao H."/>
            <person name="Ye R."/>
            <person name="Li L."/>
            <person name="Wei W."/>
            <person name="Wang X."/>
            <person name="Wang C."/>
            <person name="Yang T."/>
            <person name="Huo Q."/>
            <person name="Li W."/>
            <person name="Guo W."/>
            <person name="Chen H."/>
            <person name="Zhou L."/>
            <person name="Ni X."/>
            <person name="Tian J."/>
            <person name="Zhou Y."/>
            <person name="Sheng Y."/>
            <person name="Liu T."/>
            <person name="Pan Y."/>
            <person name="Xia L."/>
            <person name="Li J."/>
            <person name="Zhao F."/>
            <person name="Cao W."/>
        </authorList>
    </citation>
    <scope>NUCLEOTIDE SEQUENCE</scope>
    <source>
        <strain evidence="1">Dsil-2018</strain>
    </source>
</reference>
<accession>A0ACB8DVZ5</accession>
<protein>
    <submittedName>
        <fullName evidence="1">Uncharacterized protein</fullName>
    </submittedName>
</protein>
<name>A0ACB8DVZ5_DERSI</name>
<sequence length="441" mass="48438">MWLRRRPTCEAQSGPVAPLRQSSHRAAAACTGYVARTRASSVSPIEFSAPSTSMDDLEVTSEIGWRTTLLRQPAKLSTRPPVKAQVLKAGRMPPLSFNEIKIIIRPKGALNIAKMYSKPHSSAQQIFNKTPCALTPNKTLSLSTAAEDTTKGVIRGIPLSDAPQQINANIVNTRNPLALAAKRIGTTTTVVVAFSGPDVPYLRNQIEICYQCGRLGHRMDVCLFSNNKICRGCGIRNPSPDHTCNPKCSLCGGPHLTADKSCTARYKTPYVIRKRIGKRRAAKQVTLQESDFPPMNYEHRSRSRSPSRSRQHCSRTPSQRRSRSRSTSTPPAKPPTNKVSFAEALMGASREVRHTPSPPPTNTNDNAEMAHLKKENAIMRDLIHKLSQEVRDLKQSKTPAPTPPAEASPSSSHDAPLTPAPKSGPFKREPRANPRNPRHCP</sequence>
<dbReference type="EMBL" id="CM023470">
    <property type="protein sequence ID" value="KAH7978709.1"/>
    <property type="molecule type" value="Genomic_DNA"/>
</dbReference>
<comment type="caution">
    <text evidence="1">The sequence shown here is derived from an EMBL/GenBank/DDBJ whole genome shotgun (WGS) entry which is preliminary data.</text>
</comment>
<proteinExistence type="predicted"/>
<evidence type="ECO:0000313" key="2">
    <source>
        <dbReference type="Proteomes" id="UP000821865"/>
    </source>
</evidence>
<evidence type="ECO:0000313" key="1">
    <source>
        <dbReference type="EMBL" id="KAH7978709.1"/>
    </source>
</evidence>
<organism evidence="1 2">
    <name type="scientific">Dermacentor silvarum</name>
    <name type="common">Tick</name>
    <dbReference type="NCBI Taxonomy" id="543639"/>
    <lineage>
        <taxon>Eukaryota</taxon>
        <taxon>Metazoa</taxon>
        <taxon>Ecdysozoa</taxon>
        <taxon>Arthropoda</taxon>
        <taxon>Chelicerata</taxon>
        <taxon>Arachnida</taxon>
        <taxon>Acari</taxon>
        <taxon>Parasitiformes</taxon>
        <taxon>Ixodida</taxon>
        <taxon>Ixodoidea</taxon>
        <taxon>Ixodidae</taxon>
        <taxon>Rhipicephalinae</taxon>
        <taxon>Dermacentor</taxon>
    </lineage>
</organism>
<keyword evidence="2" id="KW-1185">Reference proteome</keyword>